<dbReference type="GO" id="GO:0004467">
    <property type="term" value="F:long-chain fatty acid-CoA ligase activity"/>
    <property type="evidence" value="ECO:0007669"/>
    <property type="project" value="UniProtKB-EC"/>
</dbReference>
<dbReference type="OrthoDB" id="9803968at2"/>
<dbReference type="Gene3D" id="3.30.300.30">
    <property type="match status" value="1"/>
</dbReference>
<dbReference type="SUPFAM" id="SSF56801">
    <property type="entry name" value="Acetyl-CoA synthetase-like"/>
    <property type="match status" value="1"/>
</dbReference>
<protein>
    <submittedName>
        <fullName evidence="6">Long-chain-fatty-acid--CoA ligase FadD15</fullName>
        <ecNumber evidence="6">6.2.1.3</ecNumber>
    </submittedName>
</protein>
<keyword evidence="2" id="KW-0276">Fatty acid metabolism</keyword>
<sequence>MEMSAQDFRTFKGQRTVVGLWAQQCAHYGARVCHREKKLGIWQEYSWTDYYQTARQIGLALMDLGVGHGEVVLILSEDRREWLYADLAAAAIGAIPSGVYTTDSAKQLAYLANDSGARVLFVENDEQLDKWLEARETMPGVEHVIVLDRDGLATFAHPQVMFYDDLLARGAAAQNPQRFEEALQKVQPEDGRMMIYTSGTTGPPKGAVISHRNVIYQYVAGQGVFDMKDTDEQLCFLPLCHVLERLVSVDLPIAHGSTVNFAESPETVFDNMREVSPDTFVGVPRIWEKIYSRVMILRSEAGWLGGKVFDWALSVGARRAANDSPSPLLRLQFALAQVTVLNNLRRMLGLANCRRAGTGGAPSSPDLIRWYHAIGVPMIEAFGMTETTALATINPVGANRVGTAGRALPGTEIKIGEGGELMMRGPGIFAGYWNKPDKTAETLTPDGWLLSGDVARIDEDGYMSITGRIKDIIITAGGKNITPAEIENKLKFSPYISDAVVIGDRRKYLTCLIMIDQENVEKFAQDRAVPFSDFGSLTRAPQVRDLIGGIVAETNRDFAQVEQIKDFRLIDILLTAEDEELTPTMKLKRSYVNERHAALINQMY</sequence>
<dbReference type="Proteomes" id="UP000054935">
    <property type="component" value="Unassembled WGS sequence"/>
</dbReference>
<keyword evidence="1 6" id="KW-0436">Ligase</keyword>
<gene>
    <name evidence="6" type="ORF">TRN7648_03358</name>
</gene>
<keyword evidence="7" id="KW-1185">Reference proteome</keyword>
<evidence type="ECO:0000256" key="4">
    <source>
        <dbReference type="ARBA" id="ARBA00024484"/>
    </source>
</evidence>
<dbReference type="InterPro" id="IPR042099">
    <property type="entry name" value="ANL_N_sf"/>
</dbReference>
<comment type="catalytic activity">
    <reaction evidence="4">
        <text>a long-chain fatty acid + ATP + CoA = a long-chain fatty acyl-CoA + AMP + diphosphate</text>
        <dbReference type="Rhea" id="RHEA:15421"/>
        <dbReference type="ChEBI" id="CHEBI:30616"/>
        <dbReference type="ChEBI" id="CHEBI:33019"/>
        <dbReference type="ChEBI" id="CHEBI:57287"/>
        <dbReference type="ChEBI" id="CHEBI:57560"/>
        <dbReference type="ChEBI" id="CHEBI:83139"/>
        <dbReference type="ChEBI" id="CHEBI:456215"/>
        <dbReference type="EC" id="6.2.1.3"/>
    </reaction>
    <physiologicalReaction direction="left-to-right" evidence="4">
        <dbReference type="Rhea" id="RHEA:15422"/>
    </physiologicalReaction>
</comment>
<dbReference type="RefSeq" id="WP_058248796.1">
    <property type="nucleotide sequence ID" value="NZ_CYSE01000007.1"/>
</dbReference>
<accession>A0A0P1GHG5</accession>
<dbReference type="EMBL" id="CYSE01000007">
    <property type="protein sequence ID" value="CUH81190.1"/>
    <property type="molecule type" value="Genomic_DNA"/>
</dbReference>
<dbReference type="Gene3D" id="3.40.50.12780">
    <property type="entry name" value="N-terminal domain of ligase-like"/>
    <property type="match status" value="1"/>
</dbReference>
<dbReference type="GO" id="GO:0016020">
    <property type="term" value="C:membrane"/>
    <property type="evidence" value="ECO:0007669"/>
    <property type="project" value="TreeGrafter"/>
</dbReference>
<evidence type="ECO:0000256" key="1">
    <source>
        <dbReference type="ARBA" id="ARBA00022598"/>
    </source>
</evidence>
<feature type="domain" description="AMP-dependent synthetase/ligase" evidence="5">
    <location>
        <begin position="23"/>
        <end position="433"/>
    </location>
</feature>
<evidence type="ECO:0000313" key="7">
    <source>
        <dbReference type="Proteomes" id="UP000054935"/>
    </source>
</evidence>
<reference evidence="6 7" key="1">
    <citation type="submission" date="2015-09" db="EMBL/GenBank/DDBJ databases">
        <authorList>
            <consortium name="Swine Surveillance"/>
        </authorList>
    </citation>
    <scope>NUCLEOTIDE SEQUENCE [LARGE SCALE GENOMIC DNA]</scope>
    <source>
        <strain evidence="6 7">CECT 7648</strain>
    </source>
</reference>
<dbReference type="PROSITE" id="PS00455">
    <property type="entry name" value="AMP_BINDING"/>
    <property type="match status" value="1"/>
</dbReference>
<evidence type="ECO:0000313" key="6">
    <source>
        <dbReference type="EMBL" id="CUH81190.1"/>
    </source>
</evidence>
<name>A0A0P1GHG5_9RHOB</name>
<dbReference type="Pfam" id="PF23562">
    <property type="entry name" value="AMP-binding_C_3"/>
    <property type="match status" value="1"/>
</dbReference>
<dbReference type="STRING" id="441103.TRN7648_03358"/>
<dbReference type="InterPro" id="IPR020845">
    <property type="entry name" value="AMP-binding_CS"/>
</dbReference>
<dbReference type="PANTHER" id="PTHR43272">
    <property type="entry name" value="LONG-CHAIN-FATTY-ACID--COA LIGASE"/>
    <property type="match status" value="1"/>
</dbReference>
<dbReference type="InterPro" id="IPR000873">
    <property type="entry name" value="AMP-dep_synth/lig_dom"/>
</dbReference>
<dbReference type="EC" id="6.2.1.3" evidence="6"/>
<dbReference type="Pfam" id="PF00501">
    <property type="entry name" value="AMP-binding"/>
    <property type="match status" value="1"/>
</dbReference>
<dbReference type="PANTHER" id="PTHR43272:SF32">
    <property type="entry name" value="AMP-DEPENDENT SYNTHETASE_LIGASE DOMAIN-CONTAINING PROTEIN"/>
    <property type="match status" value="1"/>
</dbReference>
<keyword evidence="3" id="KW-0443">Lipid metabolism</keyword>
<proteinExistence type="predicted"/>
<dbReference type="AlphaFoldDB" id="A0A0P1GHG5"/>
<evidence type="ECO:0000256" key="3">
    <source>
        <dbReference type="ARBA" id="ARBA00023098"/>
    </source>
</evidence>
<dbReference type="InterPro" id="IPR045851">
    <property type="entry name" value="AMP-bd_C_sf"/>
</dbReference>
<evidence type="ECO:0000259" key="5">
    <source>
        <dbReference type="Pfam" id="PF00501"/>
    </source>
</evidence>
<organism evidence="6 7">
    <name type="scientific">Tropicibacter naphthalenivorans</name>
    <dbReference type="NCBI Taxonomy" id="441103"/>
    <lineage>
        <taxon>Bacteria</taxon>
        <taxon>Pseudomonadati</taxon>
        <taxon>Pseudomonadota</taxon>
        <taxon>Alphaproteobacteria</taxon>
        <taxon>Rhodobacterales</taxon>
        <taxon>Roseobacteraceae</taxon>
        <taxon>Tropicibacter</taxon>
    </lineage>
</organism>
<evidence type="ECO:0000256" key="2">
    <source>
        <dbReference type="ARBA" id="ARBA00022832"/>
    </source>
</evidence>